<dbReference type="Gene3D" id="3.40.50.2300">
    <property type="match status" value="1"/>
</dbReference>
<dbReference type="SMART" id="SM00448">
    <property type="entry name" value="REC"/>
    <property type="match status" value="1"/>
</dbReference>
<keyword evidence="1 3" id="KW-0597">Phosphoprotein</keyword>
<evidence type="ECO:0000313" key="5">
    <source>
        <dbReference type="EMBL" id="ELR65816.1"/>
    </source>
</evidence>
<accession>L8JAL4</accession>
<dbReference type="PANTHER" id="PTHR44591">
    <property type="entry name" value="STRESS RESPONSE REGULATOR PROTEIN 1"/>
    <property type="match status" value="1"/>
</dbReference>
<dbReference type="RefSeq" id="WP_007465895.1">
    <property type="nucleotide sequence ID" value="NZ_AMZO01000016.1"/>
</dbReference>
<organism evidence="5 6">
    <name type="scientific">Photobacterium marinum</name>
    <dbReference type="NCBI Taxonomy" id="1056511"/>
    <lineage>
        <taxon>Bacteria</taxon>
        <taxon>Pseudomonadati</taxon>
        <taxon>Pseudomonadota</taxon>
        <taxon>Gammaproteobacteria</taxon>
        <taxon>Vibrionales</taxon>
        <taxon>Vibrionaceae</taxon>
        <taxon>Photobacterium</taxon>
    </lineage>
</organism>
<gene>
    <name evidence="5" type="ORF">C942_00903</name>
</gene>
<feature type="modified residue" description="4-aspartylphosphate" evidence="3">
    <location>
        <position position="320"/>
    </location>
</feature>
<dbReference type="EMBL" id="AMZO01000016">
    <property type="protein sequence ID" value="ELR65816.1"/>
    <property type="molecule type" value="Genomic_DNA"/>
</dbReference>
<dbReference type="Proteomes" id="UP000011134">
    <property type="component" value="Unassembled WGS sequence"/>
</dbReference>
<evidence type="ECO:0000256" key="2">
    <source>
        <dbReference type="ARBA" id="ARBA00023012"/>
    </source>
</evidence>
<dbReference type="InterPro" id="IPR011006">
    <property type="entry name" value="CheY-like_superfamily"/>
</dbReference>
<proteinExistence type="predicted"/>
<keyword evidence="2" id="KW-0902">Two-component regulatory system</keyword>
<evidence type="ECO:0000259" key="4">
    <source>
        <dbReference type="PROSITE" id="PS50110"/>
    </source>
</evidence>
<dbReference type="PROSITE" id="PS50110">
    <property type="entry name" value="RESPONSE_REGULATORY"/>
    <property type="match status" value="1"/>
</dbReference>
<dbReference type="PANTHER" id="PTHR44591:SF14">
    <property type="entry name" value="PROTEIN PILG"/>
    <property type="match status" value="1"/>
</dbReference>
<reference evidence="5 6" key="1">
    <citation type="submission" date="2012-12" db="EMBL/GenBank/DDBJ databases">
        <title>Genome Assembly of Photobacterium sp. AK15.</title>
        <authorList>
            <person name="Khatri I."/>
            <person name="Vaidya B."/>
            <person name="Srinivas T.N.R."/>
            <person name="Subramanian S."/>
            <person name="Pinnaka A."/>
        </authorList>
    </citation>
    <scope>NUCLEOTIDE SEQUENCE [LARGE SCALE GENOMIC DNA]</scope>
    <source>
        <strain evidence="5 6">AK15</strain>
    </source>
</reference>
<comment type="caution">
    <text evidence="5">The sequence shown here is derived from an EMBL/GenBank/DDBJ whole genome shotgun (WGS) entry which is preliminary data.</text>
</comment>
<dbReference type="OrthoDB" id="9796655at2"/>
<sequence length="390" mass="43953">MSKNDDVNVVVLYHKKGFVDILRYILSPYFSALYFEPIGKKQSEKFTSLVAEEKPLLFIYAFEKIEDSVAVKHFLQGSPVGEKIFMHSHASLVLCDKQYRKKAFSVCIDGVFDSYEMIKPIYDNNKIAFTMIKLAELLKLKAEKERLDYQAQLVGKNIQNISDEIGGLKDKYQMAGKKQVNLIEKIITGFNGIFGDVPDNALKREVQKLFNSLESKQLESLLTNLQNNQVGIQLDELRSQSDDFFNELDSDLKKQQTNLSKSHGNGLDGITVVVADDQDFMLKIISTMLEPKGIRVEKASNGVEAILKSKVILPDLVILDIDMPIMNGIETLAAMKHVPQLAEMPVIMLTSYTDIKNFQRCLELGANDYIVKPTNAETMINKISSVLSAH</sequence>
<feature type="domain" description="Response regulatory" evidence="4">
    <location>
        <begin position="271"/>
        <end position="387"/>
    </location>
</feature>
<dbReference type="AlphaFoldDB" id="L8JAL4"/>
<dbReference type="InterPro" id="IPR001789">
    <property type="entry name" value="Sig_transdc_resp-reg_receiver"/>
</dbReference>
<name>L8JAL4_9GAMM</name>
<keyword evidence="6" id="KW-1185">Reference proteome</keyword>
<protein>
    <submittedName>
        <fullName evidence="5">Two component transcriptional regulator, winged helix family</fullName>
    </submittedName>
</protein>
<dbReference type="GO" id="GO:0000160">
    <property type="term" value="P:phosphorelay signal transduction system"/>
    <property type="evidence" value="ECO:0007669"/>
    <property type="project" value="UniProtKB-KW"/>
</dbReference>
<dbReference type="CDD" id="cd00156">
    <property type="entry name" value="REC"/>
    <property type="match status" value="1"/>
</dbReference>
<dbReference type="SUPFAM" id="SSF52172">
    <property type="entry name" value="CheY-like"/>
    <property type="match status" value="1"/>
</dbReference>
<dbReference type="PATRIC" id="fig|1056511.3.peg.2396"/>
<dbReference type="InterPro" id="IPR050595">
    <property type="entry name" value="Bact_response_regulator"/>
</dbReference>
<evidence type="ECO:0000256" key="3">
    <source>
        <dbReference type="PROSITE-ProRule" id="PRU00169"/>
    </source>
</evidence>
<evidence type="ECO:0000256" key="1">
    <source>
        <dbReference type="ARBA" id="ARBA00022553"/>
    </source>
</evidence>
<dbReference type="Pfam" id="PF00072">
    <property type="entry name" value="Response_reg"/>
    <property type="match status" value="1"/>
</dbReference>
<evidence type="ECO:0000313" key="6">
    <source>
        <dbReference type="Proteomes" id="UP000011134"/>
    </source>
</evidence>